<name>A0A0C9W753_9AGAM</name>
<dbReference type="HOGENOM" id="CLU_1489209_0_0_1"/>
<gene>
    <name evidence="1" type="ORF">HYDPIDRAFT_119925</name>
</gene>
<dbReference type="AlphaFoldDB" id="A0A0C9W753"/>
<proteinExistence type="predicted"/>
<evidence type="ECO:0000313" key="1">
    <source>
        <dbReference type="EMBL" id="KIJ58142.1"/>
    </source>
</evidence>
<dbReference type="Proteomes" id="UP000053820">
    <property type="component" value="Unassembled WGS sequence"/>
</dbReference>
<dbReference type="EMBL" id="KN839979">
    <property type="protein sequence ID" value="KIJ58142.1"/>
    <property type="molecule type" value="Genomic_DNA"/>
</dbReference>
<reference evidence="1 2" key="1">
    <citation type="submission" date="2014-04" db="EMBL/GenBank/DDBJ databases">
        <title>Evolutionary Origins and Diversification of the Mycorrhizal Mutualists.</title>
        <authorList>
            <consortium name="DOE Joint Genome Institute"/>
            <consortium name="Mycorrhizal Genomics Consortium"/>
            <person name="Kohler A."/>
            <person name="Kuo A."/>
            <person name="Nagy L.G."/>
            <person name="Floudas D."/>
            <person name="Copeland A."/>
            <person name="Barry K.W."/>
            <person name="Cichocki N."/>
            <person name="Veneault-Fourrey C."/>
            <person name="LaButti K."/>
            <person name="Lindquist E.A."/>
            <person name="Lipzen A."/>
            <person name="Lundell T."/>
            <person name="Morin E."/>
            <person name="Murat C."/>
            <person name="Riley R."/>
            <person name="Ohm R."/>
            <person name="Sun H."/>
            <person name="Tunlid A."/>
            <person name="Henrissat B."/>
            <person name="Grigoriev I.V."/>
            <person name="Hibbett D.S."/>
            <person name="Martin F."/>
        </authorList>
    </citation>
    <scope>NUCLEOTIDE SEQUENCE [LARGE SCALE GENOMIC DNA]</scope>
    <source>
        <strain evidence="1 2">MD-312</strain>
    </source>
</reference>
<organism evidence="1 2">
    <name type="scientific">Hydnomerulius pinastri MD-312</name>
    <dbReference type="NCBI Taxonomy" id="994086"/>
    <lineage>
        <taxon>Eukaryota</taxon>
        <taxon>Fungi</taxon>
        <taxon>Dikarya</taxon>
        <taxon>Basidiomycota</taxon>
        <taxon>Agaricomycotina</taxon>
        <taxon>Agaricomycetes</taxon>
        <taxon>Agaricomycetidae</taxon>
        <taxon>Boletales</taxon>
        <taxon>Boletales incertae sedis</taxon>
        <taxon>Leucogyrophana</taxon>
    </lineage>
</organism>
<protein>
    <submittedName>
        <fullName evidence="1">Uncharacterized protein</fullName>
    </submittedName>
</protein>
<evidence type="ECO:0000313" key="2">
    <source>
        <dbReference type="Proteomes" id="UP000053820"/>
    </source>
</evidence>
<accession>A0A0C9W753</accession>
<sequence length="181" mass="20571">MRPLSIHTFLHKTRMLLHPGNVKRLRLRAHRIREVVVSYLRVLVGERGWSGDVSVNVAVLLTGNQVPEENDVNSFRSMGAQTGRCGRAGNHDAGSFYFHHGHLSGFVARDVARLCFRISRCPRFQSRRTSRTPSSNSVVASHRGGVSWVTGSTNVQHAHRYRWQERGEEEEVLWGDYDIVL</sequence>
<keyword evidence="2" id="KW-1185">Reference proteome</keyword>